<evidence type="ECO:0000259" key="1">
    <source>
        <dbReference type="Pfam" id="PF07859"/>
    </source>
</evidence>
<sequence>MTSFFGAIVKSIILPKPSPSYGTSDHLGKLLHIPRVEWRTRKENGSFTYGLLLLDPTAKYIVIYAHTNAVDMAMMVEELSYFSKRASTSVLLFEYTGYGISHGDTTEHSMNEDMLSAYCYAVRHLHVPPNRIVLMGRSIGTGPAAQLCASLQDESETPALLVLQSPFTSLKGCANEITRNVGSIVSFLGYDWFRTIDVIPQVRCPIIIQHGVLDDVVPFEHAERLKRAIEEASPPGFVELYMEKICKHNDLPIASVARIVDKKLREFGQERCLQIKCRTYLTVNPPIYEYLFCLDGKRITTVDALLRHWNEHLSIGSFAYKREKLYILLVASVALFAMRCARVWQCYTGSWKRQHSEEGIGEGSHCGKEEIINRYLACWGSPLGVFLGLEGKPVLHKFFGVHVAAGASQGVDGGGPPCIVYEDRATYLIVAELEFTSGLMKSVVAAVSTAPTLTEAEESGNHVFLQQCIVTRIQTECERLVAFLDDNEWNNLLFLLLNFDETATTFISSKALHFYNEYASLAGDGGEGRRHKKKESIVDVEEWLQPWITSPNAQTCLGGEVPWDYYLFKARVCVQEDYELRVSTSWTETRRIVDAWLVVAEIHRLFKTYSRRCLHPAFTAA</sequence>
<evidence type="ECO:0000313" key="3">
    <source>
        <dbReference type="Proteomes" id="UP000583944"/>
    </source>
</evidence>
<dbReference type="Proteomes" id="UP000583944">
    <property type="component" value="Unassembled WGS sequence"/>
</dbReference>
<dbReference type="InterPro" id="IPR013094">
    <property type="entry name" value="AB_hydrolase_3"/>
</dbReference>
<dbReference type="Pfam" id="PF07859">
    <property type="entry name" value="Abhydrolase_3"/>
    <property type="match status" value="1"/>
</dbReference>
<feature type="domain" description="Alpha/beta hydrolase fold-3" evidence="1">
    <location>
        <begin position="112"/>
        <end position="173"/>
    </location>
</feature>
<comment type="caution">
    <text evidence="2">The sequence shown here is derived from an EMBL/GenBank/DDBJ whole genome shotgun (WGS) entry which is preliminary data.</text>
</comment>
<dbReference type="PANTHER" id="PTHR12277:SF81">
    <property type="entry name" value="PROTEIN ABHD13"/>
    <property type="match status" value="1"/>
</dbReference>
<reference evidence="2 3" key="1">
    <citation type="journal article" date="2019" name="Genome Biol. Evol.">
        <title>Nanopore Sequencing Significantly Improves Genome Assembly of the Protozoan Parasite Trypanosoma cruzi.</title>
        <authorList>
            <person name="Diaz-Viraque F."/>
            <person name="Pita S."/>
            <person name="Greif G."/>
            <person name="de Souza R.C.M."/>
            <person name="Iraola G."/>
            <person name="Robello C."/>
        </authorList>
    </citation>
    <scope>NUCLEOTIDE SEQUENCE [LARGE SCALE GENOMIC DNA]</scope>
    <source>
        <strain evidence="2 3">Berenice</strain>
    </source>
</reference>
<dbReference type="AlphaFoldDB" id="A0A7J6YCN4"/>
<dbReference type="InterPro" id="IPR029058">
    <property type="entry name" value="AB_hydrolase_fold"/>
</dbReference>
<protein>
    <submittedName>
        <fullName evidence="2">Alpha/beta hydrolase domain-containing protein</fullName>
    </submittedName>
</protein>
<keyword evidence="2" id="KW-0378">Hydrolase</keyword>
<dbReference type="OMA" id="ACWGSPL"/>
<dbReference type="VEuPathDB" id="TriTrypDB:BCY84_04949"/>
<gene>
    <name evidence="2" type="ORF">ECC02_002487</name>
</gene>
<dbReference type="OrthoDB" id="446723at2759"/>
<dbReference type="EMBL" id="JABDHM010000012">
    <property type="protein sequence ID" value="KAF5224544.1"/>
    <property type="molecule type" value="Genomic_DNA"/>
</dbReference>
<accession>A0A7J6YCN4</accession>
<dbReference type="VEuPathDB" id="TriTrypDB:ECC02_002487"/>
<dbReference type="GO" id="GO:0016787">
    <property type="term" value="F:hydrolase activity"/>
    <property type="evidence" value="ECO:0007669"/>
    <property type="project" value="UniProtKB-KW"/>
</dbReference>
<dbReference type="Gene3D" id="3.40.50.1820">
    <property type="entry name" value="alpha/beta hydrolase"/>
    <property type="match status" value="1"/>
</dbReference>
<dbReference type="PANTHER" id="PTHR12277">
    <property type="entry name" value="ALPHA/BETA HYDROLASE DOMAIN-CONTAINING PROTEIN"/>
    <property type="match status" value="1"/>
</dbReference>
<evidence type="ECO:0000313" key="2">
    <source>
        <dbReference type="EMBL" id="KAF5224544.1"/>
    </source>
</evidence>
<proteinExistence type="predicted"/>
<organism evidence="2 3">
    <name type="scientific">Trypanosoma cruzi</name>
    <dbReference type="NCBI Taxonomy" id="5693"/>
    <lineage>
        <taxon>Eukaryota</taxon>
        <taxon>Discoba</taxon>
        <taxon>Euglenozoa</taxon>
        <taxon>Kinetoplastea</taxon>
        <taxon>Metakinetoplastina</taxon>
        <taxon>Trypanosomatida</taxon>
        <taxon>Trypanosomatidae</taxon>
        <taxon>Trypanosoma</taxon>
        <taxon>Schizotrypanum</taxon>
    </lineage>
</organism>
<name>A0A7J6YCN4_TRYCR</name>
<dbReference type="SUPFAM" id="SSF53474">
    <property type="entry name" value="alpha/beta-Hydrolases"/>
    <property type="match status" value="1"/>
</dbReference>